<sequence>MKIFVIGAGAVGSYFGAALALGGHDVTFGVRDTARSRIESAGIRLSGPRGDFQVTGVKHTEKPEHVNGADVVISTVKLYDVKSSATQWRPAIETAGAVICVQNGVDGVCRMRDGAPKARVYGGLAFVSGQADGPGSVRYLSDMSSLTFGGSDSVDNESLRLFASCLDGTANPLEVKLQLVADVALAQWKKFLALATNAALTCLVRRGAGVIYHDPELLALAQKSIDEIFAVGQAEGIALQDEDKTNALATLQRLPPEMVASMHHDLAAGRRLELDGLSGLVSTLGRRHGIDTQFHDFAYACLKPHMGGTS</sequence>
<dbReference type="SUPFAM" id="SSF51735">
    <property type="entry name" value="NAD(P)-binding Rossmann-fold domains"/>
    <property type="match status" value="1"/>
</dbReference>
<dbReference type="InterPro" id="IPR051402">
    <property type="entry name" value="KPR-Related"/>
</dbReference>
<dbReference type="InterPro" id="IPR013752">
    <property type="entry name" value="KPA_reductase"/>
</dbReference>
<dbReference type="SUPFAM" id="SSF48179">
    <property type="entry name" value="6-phosphogluconate dehydrogenase C-terminal domain-like"/>
    <property type="match status" value="1"/>
</dbReference>
<dbReference type="EMBL" id="JAUJRV010000044">
    <property type="protein sequence ID" value="MDN7799294.1"/>
    <property type="molecule type" value="Genomic_DNA"/>
</dbReference>
<dbReference type="Gene3D" id="1.10.1040.10">
    <property type="entry name" value="N-(1-d-carboxylethyl)-l-norvaline Dehydrogenase, domain 2"/>
    <property type="match status" value="1"/>
</dbReference>
<evidence type="ECO:0000256" key="8">
    <source>
        <dbReference type="ARBA" id="ARBA00032024"/>
    </source>
</evidence>
<organism evidence="13 14">
    <name type="scientific">Burkholderia vietnamiensis</name>
    <dbReference type="NCBI Taxonomy" id="60552"/>
    <lineage>
        <taxon>Bacteria</taxon>
        <taxon>Pseudomonadati</taxon>
        <taxon>Pseudomonadota</taxon>
        <taxon>Betaproteobacteria</taxon>
        <taxon>Burkholderiales</taxon>
        <taxon>Burkholderiaceae</taxon>
        <taxon>Burkholderia</taxon>
        <taxon>Burkholderia cepacia complex</taxon>
    </lineage>
</organism>
<evidence type="ECO:0000256" key="4">
    <source>
        <dbReference type="ARBA" id="ARBA00019465"/>
    </source>
</evidence>
<dbReference type="PANTHER" id="PTHR21708">
    <property type="entry name" value="PROBABLE 2-DEHYDROPANTOATE 2-REDUCTASE"/>
    <property type="match status" value="1"/>
</dbReference>
<accession>A0AAW7TB45</accession>
<evidence type="ECO:0000313" key="13">
    <source>
        <dbReference type="EMBL" id="MDN7799294.1"/>
    </source>
</evidence>
<dbReference type="InterPro" id="IPR036291">
    <property type="entry name" value="NAD(P)-bd_dom_sf"/>
</dbReference>
<comment type="similarity">
    <text evidence="2 10">Belongs to the ketopantoate reductase family.</text>
</comment>
<comment type="catalytic activity">
    <reaction evidence="9 10">
        <text>(R)-pantoate + NADP(+) = 2-dehydropantoate + NADPH + H(+)</text>
        <dbReference type="Rhea" id="RHEA:16233"/>
        <dbReference type="ChEBI" id="CHEBI:11561"/>
        <dbReference type="ChEBI" id="CHEBI:15378"/>
        <dbReference type="ChEBI" id="CHEBI:15980"/>
        <dbReference type="ChEBI" id="CHEBI:57783"/>
        <dbReference type="ChEBI" id="CHEBI:58349"/>
        <dbReference type="EC" id="1.1.1.169"/>
    </reaction>
</comment>
<dbReference type="GO" id="GO:0008677">
    <property type="term" value="F:2-dehydropantoate 2-reductase activity"/>
    <property type="evidence" value="ECO:0007669"/>
    <property type="project" value="UniProtKB-EC"/>
</dbReference>
<dbReference type="Pfam" id="PF08546">
    <property type="entry name" value="ApbA_C"/>
    <property type="match status" value="1"/>
</dbReference>
<evidence type="ECO:0000256" key="5">
    <source>
        <dbReference type="ARBA" id="ARBA00022655"/>
    </source>
</evidence>
<comment type="function">
    <text evidence="10">Catalyzes the NADPH-dependent reduction of ketopantoate into pantoic acid.</text>
</comment>
<dbReference type="InterPro" id="IPR008927">
    <property type="entry name" value="6-PGluconate_DH-like_C_sf"/>
</dbReference>
<evidence type="ECO:0000256" key="1">
    <source>
        <dbReference type="ARBA" id="ARBA00004994"/>
    </source>
</evidence>
<dbReference type="RefSeq" id="WP_301788889.1">
    <property type="nucleotide sequence ID" value="NZ_JAUJRV010000044.1"/>
</dbReference>
<dbReference type="Gene3D" id="3.40.50.720">
    <property type="entry name" value="NAD(P)-binding Rossmann-like Domain"/>
    <property type="match status" value="1"/>
</dbReference>
<evidence type="ECO:0000256" key="10">
    <source>
        <dbReference type="RuleBase" id="RU362068"/>
    </source>
</evidence>
<reference evidence="13" key="1">
    <citation type="submission" date="2023-07" db="EMBL/GenBank/DDBJ databases">
        <title>A collection of bacterial strains from the Burkholderia cepacia Research Laboratory and Repository.</title>
        <authorList>
            <person name="Lipuma J."/>
            <person name="Spilker T."/>
            <person name="Caverly L."/>
        </authorList>
    </citation>
    <scope>NUCLEOTIDE SEQUENCE</scope>
    <source>
        <strain evidence="13">AU44268</strain>
    </source>
</reference>
<keyword evidence="7 10" id="KW-0560">Oxidoreductase</keyword>
<evidence type="ECO:0000259" key="11">
    <source>
        <dbReference type="Pfam" id="PF02558"/>
    </source>
</evidence>
<evidence type="ECO:0000256" key="7">
    <source>
        <dbReference type="ARBA" id="ARBA00023002"/>
    </source>
</evidence>
<dbReference type="InterPro" id="IPR013332">
    <property type="entry name" value="KPR_N"/>
</dbReference>
<evidence type="ECO:0000256" key="6">
    <source>
        <dbReference type="ARBA" id="ARBA00022857"/>
    </source>
</evidence>
<dbReference type="InterPro" id="IPR013328">
    <property type="entry name" value="6PGD_dom2"/>
</dbReference>
<dbReference type="PANTHER" id="PTHR21708:SF26">
    <property type="entry name" value="2-DEHYDROPANTOATE 2-REDUCTASE"/>
    <property type="match status" value="1"/>
</dbReference>
<keyword evidence="5 10" id="KW-0566">Pantothenate biosynthesis</keyword>
<evidence type="ECO:0000313" key="14">
    <source>
        <dbReference type="Proteomes" id="UP001171620"/>
    </source>
</evidence>
<dbReference type="NCBIfam" id="TIGR00745">
    <property type="entry name" value="apbA_panE"/>
    <property type="match status" value="1"/>
</dbReference>
<evidence type="ECO:0000256" key="9">
    <source>
        <dbReference type="ARBA" id="ARBA00048793"/>
    </source>
</evidence>
<keyword evidence="6 10" id="KW-0521">NADP</keyword>
<evidence type="ECO:0000256" key="3">
    <source>
        <dbReference type="ARBA" id="ARBA00013014"/>
    </source>
</evidence>
<dbReference type="Proteomes" id="UP001171620">
    <property type="component" value="Unassembled WGS sequence"/>
</dbReference>
<protein>
    <recommendedName>
        <fullName evidence="4 10">2-dehydropantoate 2-reductase</fullName>
        <ecNumber evidence="3 10">1.1.1.169</ecNumber>
    </recommendedName>
    <alternativeName>
        <fullName evidence="8 10">Ketopantoate reductase</fullName>
    </alternativeName>
</protein>
<feature type="domain" description="Ketopantoate reductase N-terminal" evidence="11">
    <location>
        <begin position="3"/>
        <end position="149"/>
    </location>
</feature>
<dbReference type="EC" id="1.1.1.169" evidence="3 10"/>
<dbReference type="InterPro" id="IPR003710">
    <property type="entry name" value="ApbA"/>
</dbReference>
<feature type="domain" description="Ketopantoate reductase C-terminal" evidence="12">
    <location>
        <begin position="182"/>
        <end position="304"/>
    </location>
</feature>
<evidence type="ECO:0000259" key="12">
    <source>
        <dbReference type="Pfam" id="PF08546"/>
    </source>
</evidence>
<dbReference type="GO" id="GO:0015940">
    <property type="term" value="P:pantothenate biosynthetic process"/>
    <property type="evidence" value="ECO:0007669"/>
    <property type="project" value="UniProtKB-KW"/>
</dbReference>
<name>A0AAW7TB45_BURVI</name>
<comment type="caution">
    <text evidence="13">The sequence shown here is derived from an EMBL/GenBank/DDBJ whole genome shotgun (WGS) entry which is preliminary data.</text>
</comment>
<dbReference type="GO" id="GO:0005737">
    <property type="term" value="C:cytoplasm"/>
    <property type="evidence" value="ECO:0007669"/>
    <property type="project" value="TreeGrafter"/>
</dbReference>
<proteinExistence type="inferred from homology"/>
<evidence type="ECO:0000256" key="2">
    <source>
        <dbReference type="ARBA" id="ARBA00007870"/>
    </source>
</evidence>
<comment type="pathway">
    <text evidence="1 10">Cofactor biosynthesis; (R)-pantothenate biosynthesis; (R)-pantoate from 3-methyl-2-oxobutanoate: step 2/2.</text>
</comment>
<gene>
    <name evidence="13" type="ORF">QZM33_30610</name>
</gene>
<dbReference type="AlphaFoldDB" id="A0AAW7TB45"/>
<dbReference type="Pfam" id="PF02558">
    <property type="entry name" value="ApbA"/>
    <property type="match status" value="1"/>
</dbReference>